<accession>A0A916FA40</accession>
<dbReference type="InterPro" id="IPR011044">
    <property type="entry name" value="Quino_amine_DH_bsu"/>
</dbReference>
<evidence type="ECO:0000313" key="1">
    <source>
        <dbReference type="EMBL" id="CAE6727568.1"/>
    </source>
</evidence>
<proteinExistence type="predicted"/>
<organism evidence="1 2">
    <name type="scientific">Candidatus Nitrotoga fabula</name>
    <dbReference type="NCBI Taxonomy" id="2182327"/>
    <lineage>
        <taxon>Bacteria</taxon>
        <taxon>Pseudomonadati</taxon>
        <taxon>Pseudomonadota</taxon>
        <taxon>Betaproteobacteria</taxon>
        <taxon>Nitrosomonadales</taxon>
        <taxon>Gallionellaceae</taxon>
        <taxon>Candidatus Nitrotoga</taxon>
    </lineage>
</organism>
<name>A0A916FA40_9PROT</name>
<sequence>MAYVDPQKGVIARVKVGRAPYGVAVSQDGHAYVATAAGVAVVDIRSRLRTALIPYQSSLSGMQWGEYRQGGMGIAVSPDGKTVAVGINRGNRAGQLEIISTQSQTVTASVPIGIRPFQVIFSNEGHEIYSIDHDSYTVTAYNLNDRSLRVFDVAPLGYGGFAKPHYAAINAKGLLLLPLQGRTLLQLNPKTGKQTQIPLSAQTHQHGVVLSNDASTLFVVGTGPAGEVSGAAVLSRINLTDGQETHIPLHAEHEQIVLSDDGKIAYLTGGNSFTEGWNGISVINLTRNKVRTIQVDKQPLGIAIWNKYGL</sequence>
<comment type="caution">
    <text evidence="1">The sequence shown here is derived from an EMBL/GenBank/DDBJ whole genome shotgun (WGS) entry which is preliminary data.</text>
</comment>
<reference evidence="1" key="1">
    <citation type="submission" date="2021-02" db="EMBL/GenBank/DDBJ databases">
        <authorList>
            <person name="Han P."/>
        </authorList>
    </citation>
    <scope>NUCLEOTIDE SEQUENCE</scope>
    <source>
        <strain evidence="1">Candidatus Nitrotoga sp. ZN8</strain>
    </source>
</reference>
<dbReference type="Gene3D" id="2.130.10.10">
    <property type="entry name" value="YVTN repeat-like/Quinoprotein amine dehydrogenase"/>
    <property type="match status" value="2"/>
</dbReference>
<gene>
    <name evidence="1" type="ORF">NTGZN8_370001</name>
</gene>
<dbReference type="EMBL" id="CAJNBL010000031">
    <property type="protein sequence ID" value="CAE6727568.1"/>
    <property type="molecule type" value="Genomic_DNA"/>
</dbReference>
<evidence type="ECO:0000313" key="2">
    <source>
        <dbReference type="Proteomes" id="UP000675882"/>
    </source>
</evidence>
<protein>
    <submittedName>
        <fullName evidence="1">Uncharacterized protein</fullName>
    </submittedName>
</protein>
<dbReference type="InterPro" id="IPR015943">
    <property type="entry name" value="WD40/YVTN_repeat-like_dom_sf"/>
</dbReference>
<dbReference type="AlphaFoldDB" id="A0A916FA40"/>
<dbReference type="PANTHER" id="PTHR47197">
    <property type="entry name" value="PROTEIN NIRF"/>
    <property type="match status" value="1"/>
</dbReference>
<dbReference type="PANTHER" id="PTHR47197:SF3">
    <property type="entry name" value="DIHYDRO-HEME D1 DEHYDROGENASE"/>
    <property type="match status" value="1"/>
</dbReference>
<keyword evidence="2" id="KW-1185">Reference proteome</keyword>
<dbReference type="Proteomes" id="UP000675882">
    <property type="component" value="Unassembled WGS sequence"/>
</dbReference>
<dbReference type="InterPro" id="IPR051200">
    <property type="entry name" value="Host-pathogen_enzymatic-act"/>
</dbReference>
<dbReference type="SUPFAM" id="SSF50969">
    <property type="entry name" value="YVTN repeat-like/Quinoprotein amine dehydrogenase"/>
    <property type="match status" value="1"/>
</dbReference>